<evidence type="ECO:0000259" key="1">
    <source>
        <dbReference type="Pfam" id="PF05592"/>
    </source>
</evidence>
<dbReference type="InterPro" id="IPR008979">
    <property type="entry name" value="Galactose-bd-like_sf"/>
</dbReference>
<dbReference type="AlphaFoldDB" id="A0AAD6MVW5"/>
<dbReference type="GO" id="GO:0005975">
    <property type="term" value="P:carbohydrate metabolic process"/>
    <property type="evidence" value="ECO:0007669"/>
    <property type="project" value="InterPro"/>
</dbReference>
<evidence type="ECO:0000313" key="3">
    <source>
        <dbReference type="EMBL" id="KAJ5726869.1"/>
    </source>
</evidence>
<feature type="domain" description="Alpha-L-rhamnosidase six-hairpin glycosidase" evidence="2">
    <location>
        <begin position="387"/>
        <end position="710"/>
    </location>
</feature>
<dbReference type="Gene3D" id="2.60.420.10">
    <property type="entry name" value="Maltose phosphorylase, domain 3"/>
    <property type="match status" value="1"/>
</dbReference>
<dbReference type="SUPFAM" id="SSF49785">
    <property type="entry name" value="Galactose-binding domain-like"/>
    <property type="match status" value="1"/>
</dbReference>
<dbReference type="EMBL" id="JAQJAN010000007">
    <property type="protein sequence ID" value="KAJ5726869.1"/>
    <property type="molecule type" value="Genomic_DNA"/>
</dbReference>
<dbReference type="Proteomes" id="UP001215712">
    <property type="component" value="Unassembled WGS sequence"/>
</dbReference>
<protein>
    <recommendedName>
        <fullName evidence="5">Alpha-L-rhamnosidase</fullName>
    </recommendedName>
</protein>
<evidence type="ECO:0000259" key="2">
    <source>
        <dbReference type="Pfam" id="PF17389"/>
    </source>
</evidence>
<keyword evidence="4" id="KW-1185">Reference proteome</keyword>
<dbReference type="InterPro" id="IPR008902">
    <property type="entry name" value="Rhamnosid_concanavalin"/>
</dbReference>
<dbReference type="PANTHER" id="PTHR34987:SF2">
    <property type="entry name" value="B, PUTATIVE (AFU_ORTHOLOGUE AFUA_7G05040)-RELATED"/>
    <property type="match status" value="1"/>
</dbReference>
<comment type="caution">
    <text evidence="3">The sequence shown here is derived from an EMBL/GenBank/DDBJ whole genome shotgun (WGS) entry which is preliminary data.</text>
</comment>
<feature type="domain" description="Alpha-L-rhamnosidase concanavalin-like" evidence="1">
    <location>
        <begin position="252"/>
        <end position="351"/>
    </location>
</feature>
<gene>
    <name evidence="3" type="ORF">N7493_005896</name>
</gene>
<dbReference type="SUPFAM" id="SSF48208">
    <property type="entry name" value="Six-hairpin glycosidases"/>
    <property type="match status" value="1"/>
</dbReference>
<proteinExistence type="predicted"/>
<evidence type="ECO:0008006" key="5">
    <source>
        <dbReference type="Google" id="ProtNLM"/>
    </source>
</evidence>
<evidence type="ECO:0000313" key="4">
    <source>
        <dbReference type="Proteomes" id="UP001215712"/>
    </source>
</evidence>
<reference evidence="3" key="1">
    <citation type="journal article" date="2023" name="IMA Fungus">
        <title>Comparative genomic study of the Penicillium genus elucidates a diverse pangenome and 15 lateral gene transfer events.</title>
        <authorList>
            <person name="Petersen C."/>
            <person name="Sorensen T."/>
            <person name="Nielsen M.R."/>
            <person name="Sondergaard T.E."/>
            <person name="Sorensen J.L."/>
            <person name="Fitzpatrick D.A."/>
            <person name="Frisvad J.C."/>
            <person name="Nielsen K.L."/>
        </authorList>
    </citation>
    <scope>NUCLEOTIDE SEQUENCE</scope>
    <source>
        <strain evidence="3">IBT 17514</strain>
    </source>
</reference>
<dbReference type="Gene3D" id="2.60.120.260">
    <property type="entry name" value="Galactose-binding domain-like"/>
    <property type="match status" value="2"/>
</dbReference>
<dbReference type="InterPro" id="IPR012341">
    <property type="entry name" value="6hp_glycosidase-like_sf"/>
</dbReference>
<accession>A0AAD6MVW5</accession>
<sequence>MPRHWSETVDWLWTPNWDERHNVARIVQFRRSFKIEKVPSECPIHISADTRYRLYVNGQSVCFGPAKSHLGEWNYETVDIAPFCRPGRNVLAVRVLRFSTYFPGNMSLIRASLPGMIVYSDTLPELKSTSTSGWLTKIDDAVSISSAESWDPSLGPAMVSVNERVDGSKRDWEWVEPEFDDSTWIPAVVMTMKAPMMPILDERRLSPRSIPFLPEIPARFTEAVKCDSADTPIESWNKLVQSDEPLTIQAGSKTTVVLDFSALTTAFLHLQIRGGAGAKIRLRTAECFEMPPKSGIPSPFARNKGNRTDVSGILVGQDDFYTCGPDTPADKTVVYEPFWFRTFRYVELEVETQVAPLEFSNITFRETHYPLERKTQFANFPTEEEAKLWNISLNTLKNCMHETYEDCPYYEQNQFAMDSRLQILFTYHLSNDDRLARKCMSEFYASRRSDGLIETNYPAPVPGTNIPHFSLYWIFMVHDHMMYFADSTLIRRYLGTIDGILEHFNLRLGDNDLVGRLEWDTWPFVDWAQQWSDPGPDHDFRNMAVPPAYRRTGVITYTSLIYSLALQRAAQLCDFVGRKDTAAEYRERAAKLNAAVMEHCFRGEFIVDGPDSPVEERSQHSQVFAVLCGALKGEQARTILRRALTDSSFVRCSYAMSFYVFEAALAVGIYDELRDSFLQPWRTMIGQNLTTWAESAAMPRSDCHAWSAVPIHDFVTNIAGLAPAAPGFKRIRLNPRRDIWPEMSGSFTAGKGSISISWNSGKPIDVLSSFDTEIEVSGKDGQQIHQVKEGVLLTLDV</sequence>
<dbReference type="PANTHER" id="PTHR34987">
    <property type="entry name" value="C, PUTATIVE (AFU_ORTHOLOGUE AFUA_3G02880)-RELATED"/>
    <property type="match status" value="1"/>
</dbReference>
<dbReference type="Pfam" id="PF17389">
    <property type="entry name" value="Bac_rhamnosid6H"/>
    <property type="match status" value="1"/>
</dbReference>
<dbReference type="Gene3D" id="1.50.10.10">
    <property type="match status" value="1"/>
</dbReference>
<dbReference type="Pfam" id="PF05592">
    <property type="entry name" value="Bac_rhamnosid"/>
    <property type="match status" value="1"/>
</dbReference>
<reference evidence="3" key="2">
    <citation type="submission" date="2023-01" db="EMBL/GenBank/DDBJ databases">
        <authorList>
            <person name="Petersen C."/>
        </authorList>
    </citation>
    <scope>NUCLEOTIDE SEQUENCE</scope>
    <source>
        <strain evidence="3">IBT 17514</strain>
    </source>
</reference>
<dbReference type="InterPro" id="IPR008928">
    <property type="entry name" value="6-hairpin_glycosidase_sf"/>
</dbReference>
<name>A0AAD6MVW5_9EURO</name>
<dbReference type="GO" id="GO:0003824">
    <property type="term" value="F:catalytic activity"/>
    <property type="evidence" value="ECO:0007669"/>
    <property type="project" value="UniProtKB-ARBA"/>
</dbReference>
<dbReference type="InterPro" id="IPR035396">
    <property type="entry name" value="Bac_rhamnosid6H"/>
</dbReference>
<organism evidence="3 4">
    <name type="scientific">Penicillium malachiteum</name>
    <dbReference type="NCBI Taxonomy" id="1324776"/>
    <lineage>
        <taxon>Eukaryota</taxon>
        <taxon>Fungi</taxon>
        <taxon>Dikarya</taxon>
        <taxon>Ascomycota</taxon>
        <taxon>Pezizomycotina</taxon>
        <taxon>Eurotiomycetes</taxon>
        <taxon>Eurotiomycetidae</taxon>
        <taxon>Eurotiales</taxon>
        <taxon>Aspergillaceae</taxon>
        <taxon>Penicillium</taxon>
    </lineage>
</organism>